<reference evidence="6 7" key="1">
    <citation type="submission" date="2018-08" db="EMBL/GenBank/DDBJ databases">
        <title>Genome analysis of the thermophilic bacterium of the candidate phylum Aminicenantes from deep subsurface aquifer revealed its physiology and ecological role.</title>
        <authorList>
            <person name="Kadnikov V.V."/>
            <person name="Mardanov A.V."/>
            <person name="Beletsky A.V."/>
            <person name="Karnachuk O.V."/>
            <person name="Ravin N.V."/>
        </authorList>
    </citation>
    <scope>NUCLEOTIDE SEQUENCE [LARGE SCALE GENOMIC DNA]</scope>
    <source>
        <strain evidence="6">BY38</strain>
    </source>
</reference>
<feature type="binding site" evidence="4">
    <location>
        <position position="209"/>
    </location>
    <ligand>
        <name>Mn(2+)</name>
        <dbReference type="ChEBI" id="CHEBI:29035"/>
        <label>1</label>
    </ligand>
</feature>
<evidence type="ECO:0000313" key="6">
    <source>
        <dbReference type="EMBL" id="RFT16392.1"/>
    </source>
</evidence>
<dbReference type="AlphaFoldDB" id="A0A3E2BP12"/>
<dbReference type="PANTHER" id="PTHR11358">
    <property type="entry name" value="ARGINASE/AGMATINASE"/>
    <property type="match status" value="1"/>
</dbReference>
<dbReference type="InterPro" id="IPR006035">
    <property type="entry name" value="Ureohydrolase"/>
</dbReference>
<name>A0A3E2BP12_9BACT</name>
<comment type="caution">
    <text evidence="6">The sequence shown here is derived from an EMBL/GenBank/DDBJ whole genome shotgun (WGS) entry which is preliminary data.</text>
</comment>
<accession>A0A3E2BP12</accession>
<evidence type="ECO:0000256" key="2">
    <source>
        <dbReference type="ARBA" id="ARBA00022723"/>
    </source>
</evidence>
<dbReference type="GO" id="GO:0008783">
    <property type="term" value="F:agmatinase activity"/>
    <property type="evidence" value="ECO:0007669"/>
    <property type="project" value="TreeGrafter"/>
</dbReference>
<dbReference type="Pfam" id="PF00491">
    <property type="entry name" value="Arginase"/>
    <property type="match status" value="1"/>
</dbReference>
<evidence type="ECO:0000313" key="7">
    <source>
        <dbReference type="Proteomes" id="UP000257323"/>
    </source>
</evidence>
<dbReference type="PROSITE" id="PS01053">
    <property type="entry name" value="ARGINASE_1"/>
    <property type="match status" value="1"/>
</dbReference>
<dbReference type="NCBIfam" id="TIGR01230">
    <property type="entry name" value="agmatinase"/>
    <property type="match status" value="1"/>
</dbReference>
<comment type="similarity">
    <text evidence="1">Belongs to the arginase family. Agmatinase subfamily.</text>
</comment>
<keyword evidence="2 4" id="KW-0479">Metal-binding</keyword>
<dbReference type="PROSITE" id="PS51409">
    <property type="entry name" value="ARGINASE_2"/>
    <property type="match status" value="1"/>
</dbReference>
<organism evidence="6 7">
    <name type="scientific">Candidatus Saccharicenans subterraneus</name>
    <dbReference type="NCBI Taxonomy" id="2508984"/>
    <lineage>
        <taxon>Bacteria</taxon>
        <taxon>Candidatus Aminicenantota</taxon>
        <taxon>Candidatus Aminicenantia</taxon>
        <taxon>Candidatus Aminicenantales</taxon>
        <taxon>Candidatus Saccharicenantaceae</taxon>
        <taxon>Candidatus Saccharicenans</taxon>
    </lineage>
</organism>
<dbReference type="CDD" id="cd11593">
    <property type="entry name" value="Agmatinase-like_2"/>
    <property type="match status" value="1"/>
</dbReference>
<dbReference type="PIRSF" id="PIRSF036979">
    <property type="entry name" value="Arginase"/>
    <property type="match status" value="1"/>
</dbReference>
<sequence length="281" mass="30718">MTDFGGALKNLSEVKKYKLAIVGVPFDEKSSFRRGAAAGPEAIRRVSTGKCYNPDTELGVDLSEETVLVDLGDVDTSGDMLKTFAGIEDKVGRVVADGAVPIILGGDHSITYPAVKAVAGKFKSLDLLHLDAHPDMYQDLYGDRLSHACPMARILEDGLVKNLVQVGIRATTPEMEAMARKYRVRTITAREYPEKPRLEFKNPLYISLDLDVFDPAYAPGVSHHEPGGLTSRQVLDLIQNLKARIVAFDLVELNPSRDVSEITASLAFKLIKEIAGKIVRP</sequence>
<feature type="binding site" evidence="4">
    <location>
        <position position="131"/>
    </location>
    <ligand>
        <name>Mn(2+)</name>
        <dbReference type="ChEBI" id="CHEBI:29035"/>
        <label>1</label>
    </ligand>
</feature>
<dbReference type="InterPro" id="IPR023696">
    <property type="entry name" value="Ureohydrolase_dom_sf"/>
</dbReference>
<dbReference type="GO" id="GO:0033389">
    <property type="term" value="P:putrescine biosynthetic process from arginine, via agmatine"/>
    <property type="evidence" value="ECO:0007669"/>
    <property type="project" value="TreeGrafter"/>
</dbReference>
<gene>
    <name evidence="6" type="ORF">OP8BY_1570</name>
</gene>
<dbReference type="Gene3D" id="3.40.800.10">
    <property type="entry name" value="Ureohydrolase domain"/>
    <property type="match status" value="1"/>
</dbReference>
<dbReference type="SUPFAM" id="SSF52768">
    <property type="entry name" value="Arginase/deacetylase"/>
    <property type="match status" value="1"/>
</dbReference>
<evidence type="ECO:0000256" key="1">
    <source>
        <dbReference type="ARBA" id="ARBA00009227"/>
    </source>
</evidence>
<dbReference type="EMBL" id="QUAH01000003">
    <property type="protein sequence ID" value="RFT16392.1"/>
    <property type="molecule type" value="Genomic_DNA"/>
</dbReference>
<feature type="binding site" evidence="4">
    <location>
        <position position="133"/>
    </location>
    <ligand>
        <name>Mn(2+)</name>
        <dbReference type="ChEBI" id="CHEBI:29035"/>
        <label>1</label>
    </ligand>
</feature>
<evidence type="ECO:0000256" key="3">
    <source>
        <dbReference type="ARBA" id="ARBA00022801"/>
    </source>
</evidence>
<feature type="binding site" evidence="4">
    <location>
        <position position="135"/>
    </location>
    <ligand>
        <name>Mn(2+)</name>
        <dbReference type="ChEBI" id="CHEBI:29035"/>
        <label>1</label>
    </ligand>
</feature>
<protein>
    <submittedName>
        <fullName evidence="6">Arginase</fullName>
    </submittedName>
</protein>
<dbReference type="GO" id="GO:0046872">
    <property type="term" value="F:metal ion binding"/>
    <property type="evidence" value="ECO:0007669"/>
    <property type="project" value="UniProtKB-KW"/>
</dbReference>
<proteinExistence type="inferred from homology"/>
<keyword evidence="4" id="KW-0464">Manganese</keyword>
<dbReference type="Proteomes" id="UP000257323">
    <property type="component" value="Unassembled WGS sequence"/>
</dbReference>
<feature type="binding site" evidence="4">
    <location>
        <position position="211"/>
    </location>
    <ligand>
        <name>Mn(2+)</name>
        <dbReference type="ChEBI" id="CHEBI:29035"/>
        <label>1</label>
    </ligand>
</feature>
<dbReference type="InterPro" id="IPR020855">
    <property type="entry name" value="Ureohydrolase_Mn_BS"/>
</dbReference>
<comment type="cofactor">
    <cofactor evidence="4">
        <name>Mn(2+)</name>
        <dbReference type="ChEBI" id="CHEBI:29035"/>
    </cofactor>
    <text evidence="4">Binds 2 manganese ions per subunit.</text>
</comment>
<evidence type="ECO:0000256" key="4">
    <source>
        <dbReference type="PIRSR" id="PIRSR036979-1"/>
    </source>
</evidence>
<feature type="binding site" evidence="4">
    <location>
        <position position="108"/>
    </location>
    <ligand>
        <name>Mn(2+)</name>
        <dbReference type="ChEBI" id="CHEBI:29035"/>
        <label>1</label>
    </ligand>
</feature>
<evidence type="ECO:0000256" key="5">
    <source>
        <dbReference type="RuleBase" id="RU003684"/>
    </source>
</evidence>
<dbReference type="PANTHER" id="PTHR11358:SF26">
    <property type="entry name" value="GUANIDINO ACID HYDROLASE, MITOCHONDRIAL"/>
    <property type="match status" value="1"/>
</dbReference>
<dbReference type="InterPro" id="IPR005925">
    <property type="entry name" value="Agmatinase-rel"/>
</dbReference>
<keyword evidence="3 5" id="KW-0378">Hydrolase</keyword>